<dbReference type="AlphaFoldDB" id="A0A6L7I005"/>
<protein>
    <submittedName>
        <fullName evidence="2">Cupin domain-containing protein</fullName>
    </submittedName>
</protein>
<organism evidence="2 3">
    <name type="scientific">Shewanella insulae</name>
    <dbReference type="NCBI Taxonomy" id="2681496"/>
    <lineage>
        <taxon>Bacteria</taxon>
        <taxon>Pseudomonadati</taxon>
        <taxon>Pseudomonadota</taxon>
        <taxon>Gammaproteobacteria</taxon>
        <taxon>Alteromonadales</taxon>
        <taxon>Shewanellaceae</taxon>
        <taxon>Shewanella</taxon>
    </lineage>
</organism>
<dbReference type="InterPro" id="IPR047263">
    <property type="entry name" value="HNL-like_cupin"/>
</dbReference>
<dbReference type="PANTHER" id="PTHR43698">
    <property type="entry name" value="RIBD C-TERMINAL DOMAIN CONTAINING PROTEIN"/>
    <property type="match status" value="1"/>
</dbReference>
<evidence type="ECO:0000313" key="2">
    <source>
        <dbReference type="EMBL" id="MXR69892.1"/>
    </source>
</evidence>
<dbReference type="EMBL" id="WRPA01000013">
    <property type="protein sequence ID" value="MXR69892.1"/>
    <property type="molecule type" value="Genomic_DNA"/>
</dbReference>
<evidence type="ECO:0000259" key="1">
    <source>
        <dbReference type="Pfam" id="PF07883"/>
    </source>
</evidence>
<sequence>MKSIISAFVISSSFLGLSGQVVGETLSPPSISVASNGTQLPMQGLEPYFIGKTRVEPLFGAKGEGRTSGAMVTFEPGSRTNWHTHPIGQTLIVTSGLGWVQQWDGQRVEIAPGDVVQIPANVKHWHGATDKTAMSHIAVQEAKAGSVVNWLEPVRAAQYEGH</sequence>
<keyword evidence="3" id="KW-1185">Reference proteome</keyword>
<dbReference type="InterPro" id="IPR014710">
    <property type="entry name" value="RmlC-like_jellyroll"/>
</dbReference>
<feature type="domain" description="Cupin type-2" evidence="1">
    <location>
        <begin position="71"/>
        <end position="136"/>
    </location>
</feature>
<dbReference type="CDD" id="cd02233">
    <property type="entry name" value="cupin_HNL-like"/>
    <property type="match status" value="1"/>
</dbReference>
<proteinExistence type="predicted"/>
<comment type="caution">
    <text evidence="2">The sequence shown here is derived from an EMBL/GenBank/DDBJ whole genome shotgun (WGS) entry which is preliminary data.</text>
</comment>
<name>A0A6L7I005_9GAMM</name>
<dbReference type="RefSeq" id="WP_160797447.1">
    <property type="nucleotide sequence ID" value="NZ_CANMWR010000009.1"/>
</dbReference>
<dbReference type="Gene3D" id="2.60.120.10">
    <property type="entry name" value="Jelly Rolls"/>
    <property type="match status" value="1"/>
</dbReference>
<dbReference type="Proteomes" id="UP000474778">
    <property type="component" value="Unassembled WGS sequence"/>
</dbReference>
<dbReference type="PANTHER" id="PTHR43698:SF1">
    <property type="entry name" value="BLL4564 PROTEIN"/>
    <property type="match status" value="1"/>
</dbReference>
<dbReference type="Pfam" id="PF07883">
    <property type="entry name" value="Cupin_2"/>
    <property type="match status" value="1"/>
</dbReference>
<dbReference type="InterPro" id="IPR013096">
    <property type="entry name" value="Cupin_2"/>
</dbReference>
<evidence type="ECO:0000313" key="3">
    <source>
        <dbReference type="Proteomes" id="UP000474778"/>
    </source>
</evidence>
<accession>A0A6L7I005</accession>
<dbReference type="SUPFAM" id="SSF51182">
    <property type="entry name" value="RmlC-like cupins"/>
    <property type="match status" value="1"/>
</dbReference>
<gene>
    <name evidence="2" type="ORF">GNT65_14615</name>
</gene>
<dbReference type="InterPro" id="IPR011051">
    <property type="entry name" value="RmlC_Cupin_sf"/>
</dbReference>
<reference evidence="2 3" key="1">
    <citation type="submission" date="2019-12" db="EMBL/GenBank/DDBJ databases">
        <title>Shewanella insulae sp. nov., isolated from a tidal flat.</title>
        <authorList>
            <person name="Yoon J.-H."/>
        </authorList>
    </citation>
    <scope>NUCLEOTIDE SEQUENCE [LARGE SCALE GENOMIC DNA]</scope>
    <source>
        <strain evidence="2 3">JBTF-M18</strain>
    </source>
</reference>